<dbReference type="AlphaFoldDB" id="A0AAE9N0P6"/>
<evidence type="ECO:0000313" key="1">
    <source>
        <dbReference type="EMBL" id="UTZ28440.1"/>
    </source>
</evidence>
<organism evidence="1 2">
    <name type="scientific">Vibrio campbellii</name>
    <dbReference type="NCBI Taxonomy" id="680"/>
    <lineage>
        <taxon>Bacteria</taxon>
        <taxon>Pseudomonadati</taxon>
        <taxon>Pseudomonadota</taxon>
        <taxon>Gammaproteobacteria</taxon>
        <taxon>Vibrionales</taxon>
        <taxon>Vibrionaceae</taxon>
        <taxon>Vibrio</taxon>
    </lineage>
</organism>
<dbReference type="Proteomes" id="UP001058687">
    <property type="component" value="Chromosome 2"/>
</dbReference>
<proteinExistence type="predicted"/>
<accession>A0AAE9N0P6</accession>
<dbReference type="EMBL" id="CP050468">
    <property type="protein sequence ID" value="UTZ28440.1"/>
    <property type="molecule type" value="Genomic_DNA"/>
</dbReference>
<reference evidence="1" key="1">
    <citation type="submission" date="2020-03" db="EMBL/GenBank/DDBJ databases">
        <title>Five strains of Vibrio campbellii isolated from Mariana Trench.</title>
        <authorList>
            <person name="Liang J."/>
            <person name="Zhang X.-H."/>
        </authorList>
    </citation>
    <scope>NUCLEOTIDE SEQUENCE</scope>
    <source>
        <strain evidence="1">LJC014</strain>
    </source>
</reference>
<evidence type="ECO:0000313" key="2">
    <source>
        <dbReference type="Proteomes" id="UP001058687"/>
    </source>
</evidence>
<sequence length="87" mass="9774">MYIQYISYVITRDLDMSDKNQVFQRALELIIDGVALGTETESRAQIGAYLMGLVVADNQGKLDNDKVEAIEMIIQMADEADSPEFKL</sequence>
<gene>
    <name evidence="1" type="ORF">HB761_17260</name>
</gene>
<name>A0AAE9N0P6_9VIBR</name>
<protein>
    <submittedName>
        <fullName evidence="1">Uncharacterized protein</fullName>
    </submittedName>
</protein>